<evidence type="ECO:0000313" key="5">
    <source>
        <dbReference type="Proteomes" id="UP000054549"/>
    </source>
</evidence>
<feature type="domain" description="Nephrocystin 3-like N-terminal" evidence="3">
    <location>
        <begin position="23"/>
        <end position="75"/>
    </location>
</feature>
<dbReference type="Pfam" id="PF24883">
    <property type="entry name" value="NPHP3_N"/>
    <property type="match status" value="1"/>
</dbReference>
<organism evidence="4 5">
    <name type="scientific">Amanita muscaria (strain Koide BX008)</name>
    <dbReference type="NCBI Taxonomy" id="946122"/>
    <lineage>
        <taxon>Eukaryota</taxon>
        <taxon>Fungi</taxon>
        <taxon>Dikarya</taxon>
        <taxon>Basidiomycota</taxon>
        <taxon>Agaricomycotina</taxon>
        <taxon>Agaricomycetes</taxon>
        <taxon>Agaricomycetidae</taxon>
        <taxon>Agaricales</taxon>
        <taxon>Pluteineae</taxon>
        <taxon>Amanitaceae</taxon>
        <taxon>Amanita</taxon>
    </lineage>
</organism>
<evidence type="ECO:0000256" key="2">
    <source>
        <dbReference type="SAM" id="MobiDB-lite"/>
    </source>
</evidence>
<gene>
    <name evidence="4" type="ORF">M378DRAFT_61067</name>
</gene>
<dbReference type="Proteomes" id="UP000054549">
    <property type="component" value="Unassembled WGS sequence"/>
</dbReference>
<dbReference type="Gene3D" id="3.40.50.300">
    <property type="entry name" value="P-loop containing nucleotide triphosphate hydrolases"/>
    <property type="match status" value="1"/>
</dbReference>
<evidence type="ECO:0000313" key="4">
    <source>
        <dbReference type="EMBL" id="KIL57337.1"/>
    </source>
</evidence>
<evidence type="ECO:0000256" key="1">
    <source>
        <dbReference type="ARBA" id="ARBA00022737"/>
    </source>
</evidence>
<protein>
    <recommendedName>
        <fullName evidence="3">Nephrocystin 3-like N-terminal domain-containing protein</fullName>
    </recommendedName>
</protein>
<keyword evidence="5" id="KW-1185">Reference proteome</keyword>
<dbReference type="AlphaFoldDB" id="A0A0C2W844"/>
<name>A0A0C2W844_AMAMK</name>
<dbReference type="OrthoDB" id="2928561at2759"/>
<sequence>HDSSAQDPERCCRPGTRQGVLNKMGTWMDDPSAPERILWLHGPAGVGKSAIAQTISNSYDQDKVVATFFFFRSDPIRNDGNLLF</sequence>
<feature type="non-terminal residue" evidence="4">
    <location>
        <position position="84"/>
    </location>
</feature>
<dbReference type="EMBL" id="KN818374">
    <property type="protein sequence ID" value="KIL57337.1"/>
    <property type="molecule type" value="Genomic_DNA"/>
</dbReference>
<dbReference type="HOGENOM" id="CLU_000288_6_17_1"/>
<dbReference type="InterPro" id="IPR056884">
    <property type="entry name" value="NPHP3-like_N"/>
</dbReference>
<dbReference type="InParanoid" id="A0A0C2W844"/>
<dbReference type="SUPFAM" id="SSF52540">
    <property type="entry name" value="P-loop containing nucleoside triphosphate hydrolases"/>
    <property type="match status" value="1"/>
</dbReference>
<accession>A0A0C2W844</accession>
<keyword evidence="1" id="KW-0677">Repeat</keyword>
<feature type="compositionally biased region" description="Basic and acidic residues" evidence="2">
    <location>
        <begin position="1"/>
        <end position="12"/>
    </location>
</feature>
<proteinExistence type="predicted"/>
<feature type="region of interest" description="Disordered" evidence="2">
    <location>
        <begin position="1"/>
        <end position="24"/>
    </location>
</feature>
<evidence type="ECO:0000259" key="3">
    <source>
        <dbReference type="Pfam" id="PF24883"/>
    </source>
</evidence>
<reference evidence="4 5" key="1">
    <citation type="submission" date="2014-04" db="EMBL/GenBank/DDBJ databases">
        <title>Evolutionary Origins and Diversification of the Mycorrhizal Mutualists.</title>
        <authorList>
            <consortium name="DOE Joint Genome Institute"/>
            <consortium name="Mycorrhizal Genomics Consortium"/>
            <person name="Kohler A."/>
            <person name="Kuo A."/>
            <person name="Nagy L.G."/>
            <person name="Floudas D."/>
            <person name="Copeland A."/>
            <person name="Barry K.W."/>
            <person name="Cichocki N."/>
            <person name="Veneault-Fourrey C."/>
            <person name="LaButti K."/>
            <person name="Lindquist E.A."/>
            <person name="Lipzen A."/>
            <person name="Lundell T."/>
            <person name="Morin E."/>
            <person name="Murat C."/>
            <person name="Riley R."/>
            <person name="Ohm R."/>
            <person name="Sun H."/>
            <person name="Tunlid A."/>
            <person name="Henrissat B."/>
            <person name="Grigoriev I.V."/>
            <person name="Hibbett D.S."/>
            <person name="Martin F."/>
        </authorList>
    </citation>
    <scope>NUCLEOTIDE SEQUENCE [LARGE SCALE GENOMIC DNA]</scope>
    <source>
        <strain evidence="4 5">Koide BX008</strain>
    </source>
</reference>
<feature type="non-terminal residue" evidence="4">
    <location>
        <position position="1"/>
    </location>
</feature>
<dbReference type="InterPro" id="IPR027417">
    <property type="entry name" value="P-loop_NTPase"/>
</dbReference>
<dbReference type="STRING" id="946122.A0A0C2W844"/>